<dbReference type="InterPro" id="IPR015500">
    <property type="entry name" value="Peptidase_S8_subtilisin-rel"/>
</dbReference>
<feature type="active site" description="Charge relay system" evidence="5 6">
    <location>
        <position position="255"/>
    </location>
</feature>
<dbReference type="Pfam" id="PF00082">
    <property type="entry name" value="Peptidase_S8"/>
    <property type="match status" value="1"/>
</dbReference>
<protein>
    <recommendedName>
        <fullName evidence="8">Peptidase S8/S53 domain-containing protein</fullName>
    </recommendedName>
</protein>
<evidence type="ECO:0000256" key="4">
    <source>
        <dbReference type="ARBA" id="ARBA00022825"/>
    </source>
</evidence>
<evidence type="ECO:0000313" key="9">
    <source>
        <dbReference type="EMBL" id="KWX00203.1"/>
    </source>
</evidence>
<organism evidence="9 10">
    <name type="scientific">Carbonactinospora thermoautotrophica</name>
    <dbReference type="NCBI Taxonomy" id="1469144"/>
    <lineage>
        <taxon>Bacteria</taxon>
        <taxon>Bacillati</taxon>
        <taxon>Actinomycetota</taxon>
        <taxon>Actinomycetes</taxon>
        <taxon>Kitasatosporales</taxon>
        <taxon>Carbonactinosporaceae</taxon>
        <taxon>Carbonactinospora</taxon>
    </lineage>
</organism>
<feature type="active site" description="Charge relay system" evidence="5 6">
    <location>
        <position position="430"/>
    </location>
</feature>
<dbReference type="EMBL" id="JYIJ01000018">
    <property type="protein sequence ID" value="KWX00203.1"/>
    <property type="molecule type" value="Genomic_DNA"/>
</dbReference>
<keyword evidence="7" id="KW-0732">Signal</keyword>
<reference evidence="9 10" key="1">
    <citation type="submission" date="2015-02" db="EMBL/GenBank/DDBJ databases">
        <title>Physiological reanalysis, assessment of diazotrophy, and genome sequences of multiple isolates of Streptomyces thermoautotrophicus.</title>
        <authorList>
            <person name="MacKellar D.C."/>
            <person name="Lieber L."/>
            <person name="Norman J."/>
            <person name="Bolger A."/>
            <person name="Tobin C."/>
            <person name="Murray J.W."/>
            <person name="Prell J."/>
        </authorList>
    </citation>
    <scope>NUCLEOTIDE SEQUENCE [LARGE SCALE GENOMIC DNA]</scope>
    <source>
        <strain evidence="9 10">UBT1</strain>
    </source>
</reference>
<dbReference type="PROSITE" id="PS51892">
    <property type="entry name" value="SUBTILASE"/>
    <property type="match status" value="1"/>
</dbReference>
<dbReference type="InterPro" id="IPR046450">
    <property type="entry name" value="PA_dom_sf"/>
</dbReference>
<keyword evidence="3 6" id="KW-0378">Hydrolase</keyword>
<evidence type="ECO:0000256" key="5">
    <source>
        <dbReference type="PIRSR" id="PIRSR615500-1"/>
    </source>
</evidence>
<dbReference type="GO" id="GO:0006508">
    <property type="term" value="P:proteolysis"/>
    <property type="evidence" value="ECO:0007669"/>
    <property type="project" value="UniProtKB-KW"/>
</dbReference>
<dbReference type="PANTHER" id="PTHR43399:SF4">
    <property type="entry name" value="CELL WALL-ASSOCIATED PROTEASE"/>
    <property type="match status" value="1"/>
</dbReference>
<dbReference type="Gene3D" id="3.50.30.30">
    <property type="match status" value="1"/>
</dbReference>
<dbReference type="GO" id="GO:0004252">
    <property type="term" value="F:serine-type endopeptidase activity"/>
    <property type="evidence" value="ECO:0007669"/>
    <property type="project" value="UniProtKB-UniRule"/>
</dbReference>
<accession>A0A132MQT8</accession>
<feature type="chain" id="PRO_5007452608" description="Peptidase S8/S53 domain-containing protein" evidence="7">
    <location>
        <begin position="26"/>
        <end position="1232"/>
    </location>
</feature>
<evidence type="ECO:0000256" key="6">
    <source>
        <dbReference type="PROSITE-ProRule" id="PRU01240"/>
    </source>
</evidence>
<dbReference type="InterPro" id="IPR051048">
    <property type="entry name" value="Peptidase_S8/S53_subtilisin"/>
</dbReference>
<dbReference type="InterPro" id="IPR023828">
    <property type="entry name" value="Peptidase_S8_Ser-AS"/>
</dbReference>
<evidence type="ECO:0000256" key="7">
    <source>
        <dbReference type="SAM" id="SignalP"/>
    </source>
</evidence>
<evidence type="ECO:0000313" key="10">
    <source>
        <dbReference type="Proteomes" id="UP000070659"/>
    </source>
</evidence>
<dbReference type="PRINTS" id="PR00723">
    <property type="entry name" value="SUBTILISIN"/>
</dbReference>
<dbReference type="RefSeq" id="WP_067070749.1">
    <property type="nucleotide sequence ID" value="NZ_JYIJ01000018.1"/>
</dbReference>
<dbReference type="PROSITE" id="PS00137">
    <property type="entry name" value="SUBTILASE_HIS"/>
    <property type="match status" value="1"/>
</dbReference>
<dbReference type="SUPFAM" id="SSF52743">
    <property type="entry name" value="Subtilisin-like"/>
    <property type="match status" value="1"/>
</dbReference>
<keyword evidence="2 6" id="KW-0645">Protease</keyword>
<dbReference type="SUPFAM" id="SSF52025">
    <property type="entry name" value="PA domain"/>
    <property type="match status" value="1"/>
</dbReference>
<dbReference type="PATRIC" id="fig|1469144.8.peg.2026"/>
<evidence type="ECO:0000256" key="2">
    <source>
        <dbReference type="ARBA" id="ARBA00022670"/>
    </source>
</evidence>
<name>A0A132MQT8_9ACTN</name>
<dbReference type="CDD" id="cd07487">
    <property type="entry name" value="Peptidases_S8_1"/>
    <property type="match status" value="1"/>
</dbReference>
<dbReference type="PANTHER" id="PTHR43399">
    <property type="entry name" value="SUBTILISIN-RELATED"/>
    <property type="match status" value="1"/>
</dbReference>
<sequence length="1232" mass="129652">MRSRVTAAVTMVVTAALVMTGFAPAATAPDPRPAPAGTPPLTVTLVTGDRVTAARTAHGVQVLGVDPGPGRDHVMFTRARLGDHEHVYPADALPLVEAARLDRRLFDVTGLVEQGYDDASRADLPLIIQHARQARTLPYGTQLTATFGRLGMSAVSVRKRDTGGVWRQLTGGPYALYRGDNVAAVWLDGQVRATLDESVRQIGADRAHVAGVTGAGVPVAVLDTGYDPGHPDLAEAVVGSKDFTTDGTVADGHGHGTHVASIVAGRGTASGGQYTGVAPGAKLLVGKVLTRQGTGRESWVLAGMEWAVTAGARIVNMSLGGPPTDGTDPLSRAVDELTRRTGALFVVAAGNRGAPESVGVPGAATEALTVGSVDKDGDLSSFSSRGPRLGDRAVKPDLVAPGGGIVAARAAGTLQEWAVTDRYARLSGTSMATPHVAGAAALLVQRHPDWRAPQLKAALVGSAAPIAQGSVFDQGAGLLDVAAAIRTPLRVEPANLGAAHLAWPLEQAKPTAWTVTYRNDGSQPLRLHLTAVARGADGAPAPAGLVTLSATQLTIPAGGTGAVAVRVDPAHAAPGWYGGVIEARDEATASTTVRTTFSAFAEGPSHTLTLVRAPRAGTAERAFAHVVVQQEETGATKLVSVGETPQTHRLPAGTYRIFGYRHEEHFADGVLTDQTVVHFAHRIRLDRDTTLVPDAGPRLPVTTTVDAPGLRLRTSGTGIVSRLPSGRGFGLLAPIFATGRHRVEAIGSGRIDGLLFFHTAAWQQPLLTATAAGEPSLELDVRPVGPGFHGKVTGQVVDVRAGTPQDLGGKDLRGRIVLVTPGWDTPQPEQAARLAAIAACEPALILLAEGTAAVQKTPVLQLGTASLRALRHRLAAGPVEVTVQGLRASTDTWFLAHTVDGRVPASAAWSDRAADLAVVRARFGAIGLEERTRPLLAVAERDGVTLRGVTADVRLPQEQTLRYTPDLTWTTRTYHELLNEDGVEYYVGEAGDGPVRYRRGEQRTEDWLTGPYGPSLAVTPLDPGTGQRLPAVHRRGDRVVVTLPLLADAHGHLTRNQPRIDRGATVLTMAGGIPIGRNDVPGQGVFAVPGQTATYRLTTTVRRTHPAWQLSTEVRDTWVFRSGRTSWPEALPLLDIKYALPYGPAPAGQPYAFDVTATHQPGAWPAQVIGVHVWWSTDDGATWWPAWVAARDGRWTVTVPNPKKGFVSLRTWAVDAAGGQAAETIIRAYRVS</sequence>
<dbReference type="InterPro" id="IPR000209">
    <property type="entry name" value="Peptidase_S8/S53_dom"/>
</dbReference>
<feature type="signal peptide" evidence="7">
    <location>
        <begin position="1"/>
        <end position="25"/>
    </location>
</feature>
<dbReference type="Gene3D" id="3.40.50.200">
    <property type="entry name" value="Peptidase S8/S53 domain"/>
    <property type="match status" value="1"/>
</dbReference>
<keyword evidence="4 6" id="KW-0720">Serine protease</keyword>
<dbReference type="InterPro" id="IPR036852">
    <property type="entry name" value="Peptidase_S8/S53_dom_sf"/>
</dbReference>
<dbReference type="Proteomes" id="UP000070659">
    <property type="component" value="Unassembled WGS sequence"/>
</dbReference>
<comment type="caution">
    <text evidence="9">The sequence shown here is derived from an EMBL/GenBank/DDBJ whole genome shotgun (WGS) entry which is preliminary data.</text>
</comment>
<proteinExistence type="inferred from homology"/>
<evidence type="ECO:0000259" key="8">
    <source>
        <dbReference type="Pfam" id="PF00082"/>
    </source>
</evidence>
<dbReference type="PROSITE" id="PS00138">
    <property type="entry name" value="SUBTILASE_SER"/>
    <property type="match status" value="1"/>
</dbReference>
<comment type="similarity">
    <text evidence="1 6">Belongs to the peptidase S8 family.</text>
</comment>
<dbReference type="AlphaFoldDB" id="A0A132MQT8"/>
<evidence type="ECO:0000256" key="3">
    <source>
        <dbReference type="ARBA" id="ARBA00022801"/>
    </source>
</evidence>
<feature type="domain" description="Peptidase S8/S53" evidence="8">
    <location>
        <begin position="214"/>
        <end position="477"/>
    </location>
</feature>
<gene>
    <name evidence="9" type="ORF">TH66_15065</name>
</gene>
<feature type="active site" description="Charge relay system" evidence="5 6">
    <location>
        <position position="223"/>
    </location>
</feature>
<evidence type="ECO:0000256" key="1">
    <source>
        <dbReference type="ARBA" id="ARBA00011073"/>
    </source>
</evidence>
<dbReference type="InterPro" id="IPR022398">
    <property type="entry name" value="Peptidase_S8_His-AS"/>
</dbReference>